<name>A0A0C5KH28_9RHAB</name>
<evidence type="ECO:0000313" key="1">
    <source>
        <dbReference type="EMBL" id="AJP67521.1"/>
    </source>
</evidence>
<evidence type="ECO:0000313" key="2">
    <source>
        <dbReference type="Proteomes" id="UP000164342"/>
    </source>
</evidence>
<dbReference type="KEGG" id="vg:26122901"/>
<accession>A0A0C5KH28</accession>
<dbReference type="EMBL" id="KM213865">
    <property type="protein sequence ID" value="AJP67521.1"/>
    <property type="molecule type" value="Viral_cRNA"/>
</dbReference>
<sequence>MSRVTRFLFLKLDVEMEVDFGEGVIPISMSHEVLQLLLDKSDIPVDLRSRVIKLLLWIFDESRAGRHTRIQEKKVSSIYIPKATRYTYCCPNYLMIRYYGLPFPQMSINAERQITQEVNNETRSIFRVKLKPLQIKEITHNMAAELLDENSGYLLPTTYHEEEKKK</sequence>
<keyword evidence="2" id="KW-1185">Reference proteome</keyword>
<dbReference type="RefSeq" id="YP_009177228.1">
    <property type="nucleotide sequence ID" value="NC_028244.1"/>
</dbReference>
<protein>
    <submittedName>
        <fullName evidence="1">M protein</fullName>
    </submittedName>
</protein>
<dbReference type="Proteomes" id="UP000164342">
    <property type="component" value="Segment"/>
</dbReference>
<dbReference type="OrthoDB" id="37277at10239"/>
<dbReference type="GeneID" id="26122901"/>
<proteinExistence type="predicted"/>
<organism evidence="1 2">
    <name type="scientific">Cytorhabdovirus hordei</name>
    <dbReference type="NCBI Taxonomy" id="1985699"/>
    <lineage>
        <taxon>Viruses</taxon>
        <taxon>Riboviria</taxon>
        <taxon>Orthornavirae</taxon>
        <taxon>Negarnaviricota</taxon>
        <taxon>Haploviricotina</taxon>
        <taxon>Monjiviricetes</taxon>
        <taxon>Mononegavirales</taxon>
        <taxon>Rhabdoviridae</taxon>
        <taxon>Betarhabdovirinae</taxon>
        <taxon>Betacytorhabdovirus</taxon>
        <taxon>Betacytorhabdovirus hordei</taxon>
    </lineage>
</organism>
<reference evidence="1 2" key="1">
    <citation type="journal article" date="2015" name="Virology">
        <title>Characterization of the complete genome of Barley yellow striate mosaic virus reveals a nested gene encoding a small hydrophobic protein.</title>
        <authorList>
            <person name="Yan T."/>
            <person name="Zhu J.R."/>
            <person name="Di D."/>
            <person name="Gao Q."/>
            <person name="Zhang Y."/>
            <person name="Zhang A."/>
            <person name="Yan C."/>
            <person name="Miao H."/>
            <person name="Wang X.B."/>
        </authorList>
    </citation>
    <scope>NUCLEOTIDE SEQUENCE [LARGE SCALE GENOMIC DNA]</scope>
    <source>
        <strain evidence="1">Hebei</strain>
    </source>
</reference>